<keyword evidence="1" id="KW-1133">Transmembrane helix</keyword>
<protein>
    <recommendedName>
        <fullName evidence="4">Transmembrane protein</fullName>
    </recommendedName>
</protein>
<reference evidence="2 3" key="1">
    <citation type="journal article" date="2018" name="Elife">
        <title>Functional genomics of lipid metabolism in the oleaginous yeast Rhodosporidium toruloides.</title>
        <authorList>
            <person name="Coradetti S.T."/>
            <person name="Pinel D."/>
            <person name="Geiselman G."/>
            <person name="Ito M."/>
            <person name="Mondo S."/>
            <person name="Reilly M.C."/>
            <person name="Cheng Y.F."/>
            <person name="Bauer S."/>
            <person name="Grigoriev I."/>
            <person name="Gladden J.M."/>
            <person name="Simmons B.A."/>
            <person name="Brem R."/>
            <person name="Arkin A.P."/>
            <person name="Skerker J.M."/>
        </authorList>
    </citation>
    <scope>NUCLEOTIDE SEQUENCE [LARGE SCALE GENOMIC DNA]</scope>
    <source>
        <strain evidence="2 3">NBRC 0880</strain>
    </source>
</reference>
<accession>A0A2T0A3P4</accession>
<sequence length="159" mass="17558">MTLCSTGLTTFLLARSHRQEVVASRSPRLSLRMALFLSRRAVVTVIVRRFAFDQRRPSTPLAYPFLFPSSRPAYLLKRTLVFLLILCNVSLIVALLHGAVPRLTLVFTTPSSGPWLPSLSARRSLPLLCTVLVYSLVLSSPAPEIPYTFTGFASLPRGG</sequence>
<evidence type="ECO:0000256" key="1">
    <source>
        <dbReference type="SAM" id="Phobius"/>
    </source>
</evidence>
<dbReference type="AlphaFoldDB" id="A0A2T0A3P4"/>
<keyword evidence="1" id="KW-0812">Transmembrane</keyword>
<keyword evidence="1" id="KW-0472">Membrane</keyword>
<evidence type="ECO:0008006" key="4">
    <source>
        <dbReference type="Google" id="ProtNLM"/>
    </source>
</evidence>
<proteinExistence type="predicted"/>
<dbReference type="EMBL" id="LCTV02000009">
    <property type="protein sequence ID" value="PRQ72627.1"/>
    <property type="molecule type" value="Genomic_DNA"/>
</dbReference>
<organism evidence="2 3">
    <name type="scientific">Rhodotorula toruloides</name>
    <name type="common">Yeast</name>
    <name type="synonym">Rhodosporidium toruloides</name>
    <dbReference type="NCBI Taxonomy" id="5286"/>
    <lineage>
        <taxon>Eukaryota</taxon>
        <taxon>Fungi</taxon>
        <taxon>Dikarya</taxon>
        <taxon>Basidiomycota</taxon>
        <taxon>Pucciniomycotina</taxon>
        <taxon>Microbotryomycetes</taxon>
        <taxon>Sporidiobolales</taxon>
        <taxon>Sporidiobolaceae</taxon>
        <taxon>Rhodotorula</taxon>
    </lineage>
</organism>
<evidence type="ECO:0000313" key="2">
    <source>
        <dbReference type="EMBL" id="PRQ72627.1"/>
    </source>
</evidence>
<gene>
    <name evidence="2" type="ORF">AAT19DRAFT_16551</name>
</gene>
<name>A0A2T0A3P4_RHOTO</name>
<dbReference type="Proteomes" id="UP000239560">
    <property type="component" value="Unassembled WGS sequence"/>
</dbReference>
<evidence type="ECO:0000313" key="3">
    <source>
        <dbReference type="Proteomes" id="UP000239560"/>
    </source>
</evidence>
<comment type="caution">
    <text evidence="2">The sequence shown here is derived from an EMBL/GenBank/DDBJ whole genome shotgun (WGS) entry which is preliminary data.</text>
</comment>
<feature type="transmembrane region" description="Helical" evidence="1">
    <location>
        <begin position="80"/>
        <end position="100"/>
    </location>
</feature>